<dbReference type="AlphaFoldDB" id="E9D0X8"/>
<organism evidence="2">
    <name type="scientific">Coccidioides posadasii (strain RMSCC 757 / Silveira)</name>
    <name type="common">Valley fever fungus</name>
    <dbReference type="NCBI Taxonomy" id="443226"/>
    <lineage>
        <taxon>Eukaryota</taxon>
        <taxon>Fungi</taxon>
        <taxon>Dikarya</taxon>
        <taxon>Ascomycota</taxon>
        <taxon>Pezizomycotina</taxon>
        <taxon>Eurotiomycetes</taxon>
        <taxon>Eurotiomycetidae</taxon>
        <taxon>Onygenales</taxon>
        <taxon>Onygenaceae</taxon>
        <taxon>Coccidioides</taxon>
    </lineage>
</organism>
<keyword evidence="2" id="KW-1185">Reference proteome</keyword>
<dbReference type="Proteomes" id="UP000002497">
    <property type="component" value="Unassembled WGS sequence"/>
</dbReference>
<evidence type="ECO:0000313" key="2">
    <source>
        <dbReference type="Proteomes" id="UP000002497"/>
    </source>
</evidence>
<proteinExistence type="predicted"/>
<dbReference type="HOGENOM" id="CLU_2196728_0_0_1"/>
<accession>E9D0X8</accession>
<reference evidence="2" key="1">
    <citation type="journal article" date="2010" name="Genome Res.">
        <title>Population genomic sequencing of Coccidioides fungi reveals recent hybridization and transposon control.</title>
        <authorList>
            <person name="Neafsey D.E."/>
            <person name="Barker B.M."/>
            <person name="Sharpton T.J."/>
            <person name="Stajich J.E."/>
            <person name="Park D.J."/>
            <person name="Whiston E."/>
            <person name="Hung C.-Y."/>
            <person name="McMahan C."/>
            <person name="White J."/>
            <person name="Sykes S."/>
            <person name="Heiman D."/>
            <person name="Young S."/>
            <person name="Zeng Q."/>
            <person name="Abouelleil A."/>
            <person name="Aftuck L."/>
            <person name="Bessette D."/>
            <person name="Brown A."/>
            <person name="FitzGerald M."/>
            <person name="Lui A."/>
            <person name="Macdonald J.P."/>
            <person name="Priest M."/>
            <person name="Orbach M.J."/>
            <person name="Galgiani J.N."/>
            <person name="Kirkland T.N."/>
            <person name="Cole G.T."/>
            <person name="Birren B.W."/>
            <person name="Henn M.R."/>
            <person name="Taylor J.W."/>
            <person name="Rounsley S.D."/>
        </authorList>
    </citation>
    <scope>NUCLEOTIDE SEQUENCE [LARGE SCALE GENOMIC DNA]</scope>
    <source>
        <strain evidence="2">RMSCC 757 / Silveira</strain>
    </source>
</reference>
<dbReference type="EMBL" id="GL636489">
    <property type="protein sequence ID" value="EFW19982.1"/>
    <property type="molecule type" value="Genomic_DNA"/>
</dbReference>
<protein>
    <submittedName>
        <fullName evidence="1">Uncharacterized protein</fullName>
    </submittedName>
</protein>
<name>E9D0X8_COCPS</name>
<evidence type="ECO:0000313" key="1">
    <source>
        <dbReference type="EMBL" id="EFW19982.1"/>
    </source>
</evidence>
<dbReference type="VEuPathDB" id="FungiDB:CPSG_03157"/>
<sequence>MKQKVGRPINLVKCTLYVVSAYLNIVIPESGNSQGKTEGDTYNDTKYEMDIYGLPESMGIYGVLRTRTSIHGIHVLLLCCFHPHYAHIKECFDLVPPKSSNVPEEKRC</sequence>
<gene>
    <name evidence="1" type="ORF">CPSG_03157</name>
</gene>
<reference evidence="2" key="2">
    <citation type="submission" date="2010-03" db="EMBL/GenBank/DDBJ databases">
        <title>The genome sequence of Coccidioides posadasii strain Silveira.</title>
        <authorList>
            <consortium name="The Broad Institute Genome Sequencing Center for Infectious Disease"/>
            <person name="Neafsey D."/>
            <person name="Orbach M."/>
            <person name="Henn M.R."/>
            <person name="Cole G.T."/>
            <person name="Galgiani J."/>
            <person name="Gardner M.J."/>
            <person name="Kirkland T.N."/>
            <person name="Taylor J.W."/>
            <person name="Young S.K."/>
            <person name="Zeng Q."/>
            <person name="Koehrsen M."/>
            <person name="Alvarado L."/>
            <person name="Berlin A."/>
            <person name="Borenstein D."/>
            <person name="Chapman S.B."/>
            <person name="Chen Z."/>
            <person name="Engels R."/>
            <person name="Freedman E."/>
            <person name="Gellesch M."/>
            <person name="Goldberg J."/>
            <person name="Griggs A."/>
            <person name="Gujja S."/>
            <person name="Heilman E."/>
            <person name="Heiman D."/>
            <person name="Howarth C."/>
            <person name="Jen D."/>
            <person name="Larson L."/>
            <person name="Mehta T."/>
            <person name="Neiman D."/>
            <person name="Park D."/>
            <person name="Pearson M."/>
            <person name="Richards J."/>
            <person name="Roberts A."/>
            <person name="Saif S."/>
            <person name="Shea T."/>
            <person name="Shenoy N."/>
            <person name="Sisk P."/>
            <person name="Stolte C."/>
            <person name="Sykes S."/>
            <person name="Walk T."/>
            <person name="White J."/>
            <person name="Yandava C."/>
            <person name="Haas B."/>
            <person name="Nusbaum C."/>
            <person name="Birren B."/>
        </authorList>
    </citation>
    <scope>NUCLEOTIDE SEQUENCE [LARGE SCALE GENOMIC DNA]</scope>
    <source>
        <strain evidence="2">RMSCC 757 / Silveira</strain>
    </source>
</reference>